<keyword evidence="1" id="KW-0031">Aminopeptidase</keyword>
<reference evidence="9 10" key="1">
    <citation type="submission" date="2020-07" db="EMBL/GenBank/DDBJ databases">
        <title>Halophilic bacteria isolated from french cheeses.</title>
        <authorList>
            <person name="Kothe C.I."/>
            <person name="Farah-Kraiem B."/>
            <person name="Renault P."/>
            <person name="Dridi B."/>
        </authorList>
    </citation>
    <scope>NUCLEOTIDE SEQUENCE [LARGE SCALE GENOMIC DNA]</scope>
    <source>
        <strain evidence="9 10">FME14</strain>
    </source>
</reference>
<dbReference type="PANTHER" id="PTHR12147">
    <property type="entry name" value="METALLOPEPTIDASE M28 FAMILY MEMBER"/>
    <property type="match status" value="1"/>
</dbReference>
<dbReference type="PROSITE" id="PS51257">
    <property type="entry name" value="PROKAR_LIPOPROTEIN"/>
    <property type="match status" value="1"/>
</dbReference>
<evidence type="ECO:0000256" key="5">
    <source>
        <dbReference type="ARBA" id="ARBA00022801"/>
    </source>
</evidence>
<feature type="signal peptide" evidence="7">
    <location>
        <begin position="1"/>
        <end position="24"/>
    </location>
</feature>
<evidence type="ECO:0000256" key="2">
    <source>
        <dbReference type="ARBA" id="ARBA00022670"/>
    </source>
</evidence>
<gene>
    <name evidence="9" type="ORF">EI167_05285</name>
</gene>
<accession>A0ABR9FJ79</accession>
<dbReference type="CDD" id="cd05660">
    <property type="entry name" value="M28_like_PA"/>
    <property type="match status" value="1"/>
</dbReference>
<evidence type="ECO:0000313" key="10">
    <source>
        <dbReference type="Proteomes" id="UP000707245"/>
    </source>
</evidence>
<keyword evidence="6" id="KW-0862">Zinc</keyword>
<sequence length="544" mass="59535">MKRYFSLTLLATAVLAGCATTSLTSDDVSKGYDSINAEQLAEHVKVLASDEFGGRAPSSKGEELTLAYLTTEFKKLGFEPGNGDSFLQEVPLVSLEADSDMVLNIGGKAYQYKTDMVMGSSRISEQQSIKDSELVFVGYGVNAPEYNWNDYEGLDVKGKTVVMLVNDPGFATKDPALFTGDAMTYYGRWTYKYEEASRQGAAGAIIIHETAPASYPWSVVENSWSGEQFGFQKENNNMDRVAVEGWVTTDVAKELFTKAGLDFDTAKANASKGAYHVDMGDLTASVAVKNTIKKSISYNFIATLPGSEKADEHIIYSAHWDHLGTDKNRKGDQIYNGAHDNATGTAGLIEVAEAFASLPKHPSRSMTFLAVTAEEQGLLGSKYYAANPVIPANKTVANINMDSLNLLGKVKDISVVGLGKSEMDTLLEAAAKAQGRTVSGDPKPSSGGYYRSDHFAFANMGIPAMYAGGGTEALDEDTANYRKRMSLVLRGCYHQPCDRYRDEWDLSGAVQDLQLFYQVGFDISEQAQWPKWNENSEFQRKQRK</sequence>
<keyword evidence="4 7" id="KW-0732">Signal</keyword>
<evidence type="ECO:0000256" key="1">
    <source>
        <dbReference type="ARBA" id="ARBA00022438"/>
    </source>
</evidence>
<dbReference type="Gene3D" id="3.50.30.30">
    <property type="match status" value="1"/>
</dbReference>
<feature type="chain" id="PRO_5045597368" evidence="7">
    <location>
        <begin position="25"/>
        <end position="544"/>
    </location>
</feature>
<protein>
    <submittedName>
        <fullName evidence="9">M28 family peptidase</fullName>
    </submittedName>
</protein>
<evidence type="ECO:0000256" key="4">
    <source>
        <dbReference type="ARBA" id="ARBA00022729"/>
    </source>
</evidence>
<dbReference type="Gene3D" id="3.40.630.10">
    <property type="entry name" value="Zn peptidases"/>
    <property type="match status" value="1"/>
</dbReference>
<keyword evidence="3" id="KW-0479">Metal-binding</keyword>
<keyword evidence="2" id="KW-0645">Protease</keyword>
<dbReference type="RefSeq" id="WP_192540978.1">
    <property type="nucleotide sequence ID" value="NZ_JBQELX010000004.1"/>
</dbReference>
<evidence type="ECO:0000256" key="7">
    <source>
        <dbReference type="SAM" id="SignalP"/>
    </source>
</evidence>
<dbReference type="SUPFAM" id="SSF53187">
    <property type="entry name" value="Zn-dependent exopeptidases"/>
    <property type="match status" value="1"/>
</dbReference>
<evidence type="ECO:0000259" key="8">
    <source>
        <dbReference type="Pfam" id="PF04389"/>
    </source>
</evidence>
<dbReference type="SUPFAM" id="SSF52025">
    <property type="entry name" value="PA domain"/>
    <property type="match status" value="1"/>
</dbReference>
<dbReference type="PANTHER" id="PTHR12147:SF56">
    <property type="entry name" value="AMINOPEPTIDASE YDR415C-RELATED"/>
    <property type="match status" value="1"/>
</dbReference>
<organism evidence="9 10">
    <name type="scientific">Pseudoalteromonas prydzensis</name>
    <dbReference type="NCBI Taxonomy" id="182141"/>
    <lineage>
        <taxon>Bacteria</taxon>
        <taxon>Pseudomonadati</taxon>
        <taxon>Pseudomonadota</taxon>
        <taxon>Gammaproteobacteria</taxon>
        <taxon>Alteromonadales</taxon>
        <taxon>Pseudoalteromonadaceae</taxon>
        <taxon>Pseudoalteromonas</taxon>
    </lineage>
</organism>
<name>A0ABR9FJ79_9GAMM</name>
<dbReference type="Pfam" id="PF04389">
    <property type="entry name" value="Peptidase_M28"/>
    <property type="match status" value="1"/>
</dbReference>
<dbReference type="EMBL" id="RRZA01000011">
    <property type="protein sequence ID" value="MBE0456875.1"/>
    <property type="molecule type" value="Genomic_DNA"/>
</dbReference>
<evidence type="ECO:0000256" key="6">
    <source>
        <dbReference type="ARBA" id="ARBA00022833"/>
    </source>
</evidence>
<comment type="caution">
    <text evidence="9">The sequence shown here is derived from an EMBL/GenBank/DDBJ whole genome shotgun (WGS) entry which is preliminary data.</text>
</comment>
<keyword evidence="10" id="KW-1185">Reference proteome</keyword>
<proteinExistence type="predicted"/>
<dbReference type="CDD" id="cd04821">
    <property type="entry name" value="PA_M28_1_2"/>
    <property type="match status" value="1"/>
</dbReference>
<dbReference type="Proteomes" id="UP000707245">
    <property type="component" value="Unassembled WGS sequence"/>
</dbReference>
<dbReference type="InterPro" id="IPR007484">
    <property type="entry name" value="Peptidase_M28"/>
</dbReference>
<evidence type="ECO:0000313" key="9">
    <source>
        <dbReference type="EMBL" id="MBE0456875.1"/>
    </source>
</evidence>
<evidence type="ECO:0000256" key="3">
    <source>
        <dbReference type="ARBA" id="ARBA00022723"/>
    </source>
</evidence>
<dbReference type="InterPro" id="IPR046450">
    <property type="entry name" value="PA_dom_sf"/>
</dbReference>
<dbReference type="InterPro" id="IPR045175">
    <property type="entry name" value="M28_fam"/>
</dbReference>
<feature type="domain" description="Peptidase M28" evidence="8">
    <location>
        <begin position="299"/>
        <end position="514"/>
    </location>
</feature>
<keyword evidence="5" id="KW-0378">Hydrolase</keyword>